<evidence type="ECO:0000313" key="2">
    <source>
        <dbReference type="Proteomes" id="UP001055286"/>
    </source>
</evidence>
<gene>
    <name evidence="1" type="ORF">MPEAHAMD_0472</name>
</gene>
<evidence type="ECO:0000313" key="1">
    <source>
        <dbReference type="EMBL" id="GJD60336.1"/>
    </source>
</evidence>
<dbReference type="Proteomes" id="UP001055286">
    <property type="component" value="Unassembled WGS sequence"/>
</dbReference>
<dbReference type="Pfam" id="PF13578">
    <property type="entry name" value="Methyltransf_24"/>
    <property type="match status" value="1"/>
</dbReference>
<dbReference type="InterPro" id="IPR029063">
    <property type="entry name" value="SAM-dependent_MTases_sf"/>
</dbReference>
<protein>
    <recommendedName>
        <fullName evidence="3">Class I SAM-dependent methyltransferase</fullName>
    </recommendedName>
</protein>
<proteinExistence type="predicted"/>
<name>A0AA37H7P0_9HYPH</name>
<reference evidence="1" key="2">
    <citation type="submission" date="2021-08" db="EMBL/GenBank/DDBJ databases">
        <authorList>
            <person name="Tani A."/>
            <person name="Ola A."/>
            <person name="Ogura Y."/>
            <person name="Katsura K."/>
            <person name="Hayashi T."/>
        </authorList>
    </citation>
    <scope>NUCLEOTIDE SEQUENCE</scope>
    <source>
        <strain evidence="1">JCM 32048</strain>
    </source>
</reference>
<reference evidence="1" key="1">
    <citation type="journal article" date="2016" name="Front. Microbiol.">
        <title>Genome Sequence of the Piezophilic, Mesophilic Sulfate-Reducing Bacterium Desulfovibrio indicus J2T.</title>
        <authorList>
            <person name="Cao J."/>
            <person name="Maignien L."/>
            <person name="Shao Z."/>
            <person name="Alain K."/>
            <person name="Jebbar M."/>
        </authorList>
    </citation>
    <scope>NUCLEOTIDE SEQUENCE</scope>
    <source>
        <strain evidence="1">JCM 32048</strain>
    </source>
</reference>
<dbReference type="AlphaFoldDB" id="A0AA37H7P0"/>
<dbReference type="Gene3D" id="3.40.50.150">
    <property type="entry name" value="Vaccinia Virus protein VP39"/>
    <property type="match status" value="1"/>
</dbReference>
<keyword evidence="2" id="KW-1185">Reference proteome</keyword>
<dbReference type="SUPFAM" id="SSF53335">
    <property type="entry name" value="S-adenosyl-L-methionine-dependent methyltransferases"/>
    <property type="match status" value="1"/>
</dbReference>
<accession>A0AA37H7P0</accession>
<dbReference type="RefSeq" id="WP_238189398.1">
    <property type="nucleotide sequence ID" value="NZ_BPQJ01000002.1"/>
</dbReference>
<evidence type="ECO:0008006" key="3">
    <source>
        <dbReference type="Google" id="ProtNLM"/>
    </source>
</evidence>
<sequence>MIRSLAHDIVEDHAGIEYHDLLTHMHRELRPRNYLEIGTRHGGTLALSSCKSIAIDPNFQFDNPKILSSRPVSLLYQLASDDFFANYDARAIFAEPVQLAFLDGMHRCEFLLRDFYNTESASAPNSVIMIHDCLPVEIPMTSREEQGIVPIEAHRAGWWTGDVWRTALLLKRERPDLDILALDAFPTGLIIVTNLDPRSTRLKDNYNSYVKKMLSYDLSEMTITGFFEEMQIRSTSCIDTSEKLTARYWL</sequence>
<organism evidence="1 2">
    <name type="scientific">Methylobacterium frigidaeris</name>
    <dbReference type="NCBI Taxonomy" id="2038277"/>
    <lineage>
        <taxon>Bacteria</taxon>
        <taxon>Pseudomonadati</taxon>
        <taxon>Pseudomonadota</taxon>
        <taxon>Alphaproteobacteria</taxon>
        <taxon>Hyphomicrobiales</taxon>
        <taxon>Methylobacteriaceae</taxon>
        <taxon>Methylobacterium</taxon>
    </lineage>
</organism>
<comment type="caution">
    <text evidence="1">The sequence shown here is derived from an EMBL/GenBank/DDBJ whole genome shotgun (WGS) entry which is preliminary data.</text>
</comment>
<dbReference type="EMBL" id="BPQJ01000002">
    <property type="protein sequence ID" value="GJD60336.1"/>
    <property type="molecule type" value="Genomic_DNA"/>
</dbReference>